<dbReference type="Proteomes" id="UP000182063">
    <property type="component" value="Chromosome"/>
</dbReference>
<feature type="domain" description="Acyl-CoA dehydrogenase/oxidase C-terminal" evidence="8">
    <location>
        <begin position="240"/>
        <end position="386"/>
    </location>
</feature>
<evidence type="ECO:0000256" key="7">
    <source>
        <dbReference type="RuleBase" id="RU362125"/>
    </source>
</evidence>
<gene>
    <name evidence="11" type="ORF">BSL82_10845</name>
</gene>
<dbReference type="PANTHER" id="PTHR48083:SF13">
    <property type="entry name" value="ACYL-COA DEHYDROGENASE FAMILY MEMBER 11"/>
    <property type="match status" value="1"/>
</dbReference>
<evidence type="ECO:0000256" key="5">
    <source>
        <dbReference type="ARBA" id="ARBA00022827"/>
    </source>
</evidence>
<accession>A0A1L3ZVX8</accession>
<dbReference type="InterPro" id="IPR009075">
    <property type="entry name" value="AcylCo_DH/oxidase_C"/>
</dbReference>
<dbReference type="GO" id="GO:0050660">
    <property type="term" value="F:flavin adenine dinucleotide binding"/>
    <property type="evidence" value="ECO:0007669"/>
    <property type="project" value="InterPro"/>
</dbReference>
<keyword evidence="6 7" id="KW-0560">Oxidoreductase</keyword>
<dbReference type="Pfam" id="PF02770">
    <property type="entry name" value="Acyl-CoA_dh_M"/>
    <property type="match status" value="1"/>
</dbReference>
<dbReference type="Gene3D" id="1.10.540.10">
    <property type="entry name" value="Acyl-CoA dehydrogenase/oxidase, N-terminal domain"/>
    <property type="match status" value="1"/>
</dbReference>
<dbReference type="InterPro" id="IPR036250">
    <property type="entry name" value="AcylCo_DH-like_C"/>
</dbReference>
<comment type="subunit">
    <text evidence="3">Homodimer.</text>
</comment>
<dbReference type="Gene3D" id="2.40.110.10">
    <property type="entry name" value="Butyryl-CoA Dehydrogenase, subunit A, domain 2"/>
    <property type="match status" value="1"/>
</dbReference>
<keyword evidence="12" id="KW-1185">Reference proteome</keyword>
<dbReference type="Pfam" id="PF02771">
    <property type="entry name" value="Acyl-CoA_dh_N"/>
    <property type="match status" value="1"/>
</dbReference>
<feature type="domain" description="Acyl-CoA dehydrogenase/oxidase N-terminal" evidence="10">
    <location>
        <begin position="8"/>
        <end position="122"/>
    </location>
</feature>
<sequence length="399" mass="42535">MAAARPDEDAVALAARVEAFVREQIIPYESDARRDSHGPLDSLVAEMRDKARAAGLLTPHIRADGSHLSQRATARVLQASGLSPLGPLALNTAAPDEGNMLLLGSVATAAQKAHFLAPMVAGNARSAFLMTEPAAEGGAGSDPSMLQTVAVQQGDEWVISGRKAFATGFAGAKIAIIMARTDDGSGGIAATMFLVDLPDPAIRIDRIPHTIDSSMPGGHAIVTIDGLRVPVANILGEPHAGFKYAQVRLSPARLSHCMRWLGSAMRAQEIASNYACRREAFGKKLVDHEGVGFMLAENLIDLKQAELMIDWCADVLDGGSLGTVESSMAKVAVSEALYRVADRCIQVMGGTGVSGDTVVEQIFREIRAFRIYDGPTEVHKWSLAKKIKRDHARTDRHSA</sequence>
<evidence type="ECO:0000259" key="8">
    <source>
        <dbReference type="Pfam" id="PF00441"/>
    </source>
</evidence>
<evidence type="ECO:0000256" key="3">
    <source>
        <dbReference type="ARBA" id="ARBA00011738"/>
    </source>
</evidence>
<dbReference type="InterPro" id="IPR046373">
    <property type="entry name" value="Acyl-CoA_Oxase/DH_mid-dom_sf"/>
</dbReference>
<evidence type="ECO:0000256" key="2">
    <source>
        <dbReference type="ARBA" id="ARBA00009347"/>
    </source>
</evidence>
<dbReference type="InterPro" id="IPR013786">
    <property type="entry name" value="AcylCoA_DH/ox_N"/>
</dbReference>
<dbReference type="GO" id="GO:0005737">
    <property type="term" value="C:cytoplasm"/>
    <property type="evidence" value="ECO:0007669"/>
    <property type="project" value="TreeGrafter"/>
</dbReference>
<dbReference type="Gene3D" id="1.20.140.10">
    <property type="entry name" value="Butyryl-CoA Dehydrogenase, subunit A, domain 3"/>
    <property type="match status" value="1"/>
</dbReference>
<dbReference type="SUPFAM" id="SSF56645">
    <property type="entry name" value="Acyl-CoA dehydrogenase NM domain-like"/>
    <property type="match status" value="1"/>
</dbReference>
<dbReference type="OrthoDB" id="9780544at2"/>
<dbReference type="Pfam" id="PF00441">
    <property type="entry name" value="Acyl-CoA_dh_1"/>
    <property type="match status" value="1"/>
</dbReference>
<proteinExistence type="inferred from homology"/>
<evidence type="ECO:0000259" key="9">
    <source>
        <dbReference type="Pfam" id="PF02770"/>
    </source>
</evidence>
<dbReference type="InterPro" id="IPR009100">
    <property type="entry name" value="AcylCoA_DH/oxidase_NM_dom_sf"/>
</dbReference>
<keyword evidence="4 7" id="KW-0285">Flavoprotein</keyword>
<name>A0A1L3ZVX8_9SPHN</name>
<evidence type="ECO:0000259" key="10">
    <source>
        <dbReference type="Pfam" id="PF02771"/>
    </source>
</evidence>
<comment type="cofactor">
    <cofactor evidence="1 7">
        <name>FAD</name>
        <dbReference type="ChEBI" id="CHEBI:57692"/>
    </cofactor>
</comment>
<dbReference type="InterPro" id="IPR050741">
    <property type="entry name" value="Acyl-CoA_dehydrogenase"/>
</dbReference>
<dbReference type="EMBL" id="CP018221">
    <property type="protein sequence ID" value="API59750.1"/>
    <property type="molecule type" value="Genomic_DNA"/>
</dbReference>
<evidence type="ECO:0000256" key="4">
    <source>
        <dbReference type="ARBA" id="ARBA00022630"/>
    </source>
</evidence>
<reference evidence="12" key="1">
    <citation type="submission" date="2016-11" db="EMBL/GenBank/DDBJ databases">
        <title>Complete Genome Sequence of alachlor-degrading Sphingomonas sp. strain JJ-A5.</title>
        <authorList>
            <person name="Lee H."/>
            <person name="Ka J.-O."/>
        </authorList>
    </citation>
    <scope>NUCLEOTIDE SEQUENCE [LARGE SCALE GENOMIC DNA]</scope>
    <source>
        <strain evidence="12">JJ-A5</strain>
    </source>
</reference>
<dbReference type="KEGG" id="sphj:BSL82_10845"/>
<organism evidence="11 12">
    <name type="scientific">Tardibacter chloracetimidivorans</name>
    <dbReference type="NCBI Taxonomy" id="1921510"/>
    <lineage>
        <taxon>Bacteria</taxon>
        <taxon>Pseudomonadati</taxon>
        <taxon>Pseudomonadota</taxon>
        <taxon>Alphaproteobacteria</taxon>
        <taxon>Sphingomonadales</taxon>
        <taxon>Sphingomonadaceae</taxon>
        <taxon>Tardibacter</taxon>
    </lineage>
</organism>
<keyword evidence="5 7" id="KW-0274">FAD</keyword>
<evidence type="ECO:0000256" key="6">
    <source>
        <dbReference type="ARBA" id="ARBA00023002"/>
    </source>
</evidence>
<dbReference type="GO" id="GO:0033539">
    <property type="term" value="P:fatty acid beta-oxidation using acyl-CoA dehydrogenase"/>
    <property type="evidence" value="ECO:0007669"/>
    <property type="project" value="TreeGrafter"/>
</dbReference>
<protein>
    <submittedName>
        <fullName evidence="11">Acyl-CoA dehydrogenase</fullName>
    </submittedName>
</protein>
<dbReference type="PANTHER" id="PTHR48083">
    <property type="entry name" value="MEDIUM-CHAIN SPECIFIC ACYL-COA DEHYDROGENASE, MITOCHONDRIAL-RELATED"/>
    <property type="match status" value="1"/>
</dbReference>
<evidence type="ECO:0000313" key="12">
    <source>
        <dbReference type="Proteomes" id="UP000182063"/>
    </source>
</evidence>
<feature type="domain" description="Acyl-CoA oxidase/dehydrogenase middle" evidence="9">
    <location>
        <begin position="128"/>
        <end position="210"/>
    </location>
</feature>
<comment type="similarity">
    <text evidence="2 7">Belongs to the acyl-CoA dehydrogenase family.</text>
</comment>
<dbReference type="STRING" id="1921510.BSL82_10845"/>
<dbReference type="InterPro" id="IPR006091">
    <property type="entry name" value="Acyl-CoA_Oxase/DH_mid-dom"/>
</dbReference>
<dbReference type="SUPFAM" id="SSF47203">
    <property type="entry name" value="Acyl-CoA dehydrogenase C-terminal domain-like"/>
    <property type="match status" value="1"/>
</dbReference>
<evidence type="ECO:0000313" key="11">
    <source>
        <dbReference type="EMBL" id="API59750.1"/>
    </source>
</evidence>
<dbReference type="GO" id="GO:0003995">
    <property type="term" value="F:acyl-CoA dehydrogenase activity"/>
    <property type="evidence" value="ECO:0007669"/>
    <property type="project" value="TreeGrafter"/>
</dbReference>
<evidence type="ECO:0000256" key="1">
    <source>
        <dbReference type="ARBA" id="ARBA00001974"/>
    </source>
</evidence>
<dbReference type="InterPro" id="IPR037069">
    <property type="entry name" value="AcylCoA_DH/ox_N_sf"/>
</dbReference>
<dbReference type="AlphaFoldDB" id="A0A1L3ZVX8"/>